<evidence type="ECO:0000259" key="1">
    <source>
        <dbReference type="Pfam" id="PF05050"/>
    </source>
</evidence>
<dbReference type="InterPro" id="IPR029063">
    <property type="entry name" value="SAM-dependent_MTases_sf"/>
</dbReference>
<feature type="domain" description="Methyltransferase FkbM" evidence="1">
    <location>
        <begin position="49"/>
        <end position="198"/>
    </location>
</feature>
<dbReference type="InterPro" id="IPR006342">
    <property type="entry name" value="FkbM_mtfrase"/>
</dbReference>
<sequence>MRAAQIEQKKTAYAALAQARPVGEHGRIYEDLLRTVSRVHVGRGDTVLDLGAHVGEHTVPFAELVGPSGRVHAFEPLPVALIHLRRALAKAGVEDRVTIHETAVSDGAREATYFIQDGALGMSGLVERIPDAIRERVTTTAITVPVQRIDEIVPAEGITRLSFVKADVEGAEYHAFKGAERLLLRYRPILAFENGRGQSAQDYAYSREDFFGLFKKFGYDLYDVLGFKFGPDDWHVRGAPWYYFALPKEQHPLAGSVEAAIDAYLYDQGLSEVC</sequence>
<organism evidence="2 3">
    <name type="scientific">Methylobacterium jeotgali</name>
    <dbReference type="NCBI Taxonomy" id="381630"/>
    <lineage>
        <taxon>Bacteria</taxon>
        <taxon>Pseudomonadati</taxon>
        <taxon>Pseudomonadota</taxon>
        <taxon>Alphaproteobacteria</taxon>
        <taxon>Hyphomicrobiales</taxon>
        <taxon>Methylobacteriaceae</taxon>
        <taxon>Methylobacterium</taxon>
    </lineage>
</organism>
<reference evidence="2" key="1">
    <citation type="journal article" date="2021" name="Front. Microbiol.">
        <title>Comprehensive Comparative Genomics and Phenotyping of Methylobacterium Species.</title>
        <authorList>
            <person name="Alessa O."/>
            <person name="Ogura Y."/>
            <person name="Fujitani Y."/>
            <person name="Takami H."/>
            <person name="Hayashi T."/>
            <person name="Sahin N."/>
            <person name="Tani A."/>
        </authorList>
    </citation>
    <scope>NUCLEOTIDE SEQUENCE</scope>
    <source>
        <strain evidence="2">LMG 23639</strain>
    </source>
</reference>
<name>A0ABQ4SWH4_9HYPH</name>
<dbReference type="InterPro" id="IPR052514">
    <property type="entry name" value="SAM-dependent_MTase"/>
</dbReference>
<protein>
    <recommendedName>
        <fullName evidence="1">Methyltransferase FkbM domain-containing protein</fullName>
    </recommendedName>
</protein>
<dbReference type="Gene3D" id="3.40.50.150">
    <property type="entry name" value="Vaccinia Virus protein VP39"/>
    <property type="match status" value="1"/>
</dbReference>
<dbReference type="NCBIfam" id="TIGR01444">
    <property type="entry name" value="fkbM_fam"/>
    <property type="match status" value="1"/>
</dbReference>
<evidence type="ECO:0000313" key="2">
    <source>
        <dbReference type="EMBL" id="GJE07544.1"/>
    </source>
</evidence>
<comment type="caution">
    <text evidence="2">The sequence shown here is derived from an EMBL/GenBank/DDBJ whole genome shotgun (WGS) entry which is preliminary data.</text>
</comment>
<proteinExistence type="predicted"/>
<dbReference type="Pfam" id="PF05050">
    <property type="entry name" value="Methyltransf_21"/>
    <property type="match status" value="1"/>
</dbReference>
<reference evidence="2" key="2">
    <citation type="submission" date="2021-08" db="EMBL/GenBank/DDBJ databases">
        <authorList>
            <person name="Tani A."/>
            <person name="Ola A."/>
            <person name="Ogura Y."/>
            <person name="Katsura K."/>
            <person name="Hayashi T."/>
        </authorList>
    </citation>
    <scope>NUCLEOTIDE SEQUENCE</scope>
    <source>
        <strain evidence="2">LMG 23639</strain>
    </source>
</reference>
<dbReference type="EMBL" id="BPQR01000046">
    <property type="protein sequence ID" value="GJE07544.1"/>
    <property type="molecule type" value="Genomic_DNA"/>
</dbReference>
<dbReference type="RefSeq" id="WP_238276764.1">
    <property type="nucleotide sequence ID" value="NZ_BPQR01000046.1"/>
</dbReference>
<keyword evidence="3" id="KW-1185">Reference proteome</keyword>
<dbReference type="PANTHER" id="PTHR34203:SF15">
    <property type="entry name" value="SLL1173 PROTEIN"/>
    <property type="match status" value="1"/>
</dbReference>
<gene>
    <name evidence="2" type="ORF">AOPFMNJM_2873</name>
</gene>
<dbReference type="PANTHER" id="PTHR34203">
    <property type="entry name" value="METHYLTRANSFERASE, FKBM FAMILY PROTEIN"/>
    <property type="match status" value="1"/>
</dbReference>
<accession>A0ABQ4SWH4</accession>
<dbReference type="SUPFAM" id="SSF53335">
    <property type="entry name" value="S-adenosyl-L-methionine-dependent methyltransferases"/>
    <property type="match status" value="1"/>
</dbReference>
<dbReference type="Proteomes" id="UP001055102">
    <property type="component" value="Unassembled WGS sequence"/>
</dbReference>
<evidence type="ECO:0000313" key="3">
    <source>
        <dbReference type="Proteomes" id="UP001055102"/>
    </source>
</evidence>